<feature type="modified residue" description="4-aspartylphosphate" evidence="2">
    <location>
        <position position="57"/>
    </location>
</feature>
<dbReference type="SUPFAM" id="SSF55785">
    <property type="entry name" value="PYP-like sensor domain (PAS domain)"/>
    <property type="match status" value="2"/>
</dbReference>
<dbReference type="InterPro" id="IPR001789">
    <property type="entry name" value="Sig_transdc_resp-reg_receiver"/>
</dbReference>
<proteinExistence type="predicted"/>
<dbReference type="Proteomes" id="UP001320972">
    <property type="component" value="Unassembled WGS sequence"/>
</dbReference>
<evidence type="ECO:0000259" key="5">
    <source>
        <dbReference type="PROSITE" id="PS50112"/>
    </source>
</evidence>
<keyword evidence="8" id="KW-1185">Reference proteome</keyword>
<dbReference type="Gene3D" id="3.30.450.20">
    <property type="entry name" value="PAS domain"/>
    <property type="match status" value="2"/>
</dbReference>
<dbReference type="PANTHER" id="PTHR44591">
    <property type="entry name" value="STRESS RESPONSE REGULATOR PROTEIN 1"/>
    <property type="match status" value="1"/>
</dbReference>
<dbReference type="Pfam" id="PF08448">
    <property type="entry name" value="PAS_4"/>
    <property type="match status" value="1"/>
</dbReference>
<dbReference type="InterPro" id="IPR011006">
    <property type="entry name" value="CheY-like_superfamily"/>
</dbReference>
<gene>
    <name evidence="7" type="ORF">OB955_09880</name>
    <name evidence="6" type="ORF">OB960_00280</name>
</gene>
<dbReference type="RefSeq" id="WP_338001706.1">
    <property type="nucleotide sequence ID" value="NZ_JAOPKA010000001.1"/>
</dbReference>
<dbReference type="EMBL" id="JAOPKB010000004">
    <property type="protein sequence ID" value="MCU4973051.1"/>
    <property type="molecule type" value="Genomic_DNA"/>
</dbReference>
<comment type="caution">
    <text evidence="6">The sequence shown here is derived from an EMBL/GenBank/DDBJ whole genome shotgun (WGS) entry which is preliminary data.</text>
</comment>
<feature type="region of interest" description="Disordered" evidence="3">
    <location>
        <begin position="340"/>
        <end position="362"/>
    </location>
</feature>
<dbReference type="Gene3D" id="3.40.50.2300">
    <property type="match status" value="1"/>
</dbReference>
<reference evidence="6 8" key="1">
    <citation type="submission" date="2022-09" db="EMBL/GenBank/DDBJ databases">
        <title>Enrichment on poylsaccharides allowed isolation of novel metabolic and taxonomic groups of Haloarchaea.</title>
        <authorList>
            <person name="Sorokin D.Y."/>
            <person name="Elcheninov A.G."/>
            <person name="Khizhniak T.V."/>
            <person name="Kolganova T.V."/>
            <person name="Kublanov I.V."/>
        </authorList>
    </citation>
    <scope>NUCLEOTIDE SEQUENCE</scope>
    <source>
        <strain evidence="7 8">AArc-m2/3/4</strain>
        <strain evidence="6">AArc-xg1-1</strain>
    </source>
</reference>
<dbReference type="GO" id="GO:0000160">
    <property type="term" value="P:phosphorelay signal transduction system"/>
    <property type="evidence" value="ECO:0007669"/>
    <property type="project" value="InterPro"/>
</dbReference>
<name>A0AAP3E016_9EURY</name>
<evidence type="ECO:0000313" key="8">
    <source>
        <dbReference type="Proteomes" id="UP001320972"/>
    </source>
</evidence>
<evidence type="ECO:0000313" key="7">
    <source>
        <dbReference type="EMBL" id="MCU4973051.1"/>
    </source>
</evidence>
<evidence type="ECO:0000313" key="6">
    <source>
        <dbReference type="EMBL" id="MCU4739838.1"/>
    </source>
</evidence>
<evidence type="ECO:0000256" key="2">
    <source>
        <dbReference type="PROSITE-ProRule" id="PRU00169"/>
    </source>
</evidence>
<accession>A0AAP3E016</accession>
<dbReference type="PROSITE" id="PS50110">
    <property type="entry name" value="RESPONSE_REGULATORY"/>
    <property type="match status" value="1"/>
</dbReference>
<dbReference type="PROSITE" id="PS50112">
    <property type="entry name" value="PAS"/>
    <property type="match status" value="1"/>
</dbReference>
<dbReference type="SUPFAM" id="SSF52172">
    <property type="entry name" value="CheY-like"/>
    <property type="match status" value="1"/>
</dbReference>
<protein>
    <submittedName>
        <fullName evidence="6">Response regulator</fullName>
    </submittedName>
</protein>
<dbReference type="SMART" id="SM00091">
    <property type="entry name" value="PAS"/>
    <property type="match status" value="2"/>
</dbReference>
<evidence type="ECO:0000256" key="1">
    <source>
        <dbReference type="ARBA" id="ARBA00022553"/>
    </source>
</evidence>
<dbReference type="InterPro" id="IPR035965">
    <property type="entry name" value="PAS-like_dom_sf"/>
</dbReference>
<dbReference type="InterPro" id="IPR050595">
    <property type="entry name" value="Bact_response_regulator"/>
</dbReference>
<feature type="domain" description="Response regulatory" evidence="4">
    <location>
        <begin position="6"/>
        <end position="122"/>
    </location>
</feature>
<dbReference type="NCBIfam" id="TIGR00229">
    <property type="entry name" value="sensory_box"/>
    <property type="match status" value="1"/>
</dbReference>
<dbReference type="InterPro" id="IPR013656">
    <property type="entry name" value="PAS_4"/>
</dbReference>
<sequence length="395" mass="42707">MSGGISVLHVDDDPALLDLTATFLEREHDEITVTTATSAPDAVAQVADETVDCIVSDYEMPDLDGLEFLETVRGEGYELPFILFTGKGSEEIASEAISAGVTDYLQKQPGTEQYAMLANRIENAVDRQRAQMAQTESEQRYRRLVDRLPIGIVVHREGTLVYVNDAAAAIVDAAPDDLEGRPALSCVAPDDRNRVADRIENVSCGETPQHWIEFDLDIDLQLESGLGSDPNLEPTADRRPVEAIGTPIRFDGEPAVQVILRDLSEQRRNERTRRRLEAIVESLADGALVVDDGTIVDVTDGLAAAVGSERSALIGRPWTAIVDESTDDDTLASLEQFVSDASTDTESDPVSADSSLVLGTGGSPADARLELRPLDDPRLASELFGIVYVSGQRSS</sequence>
<evidence type="ECO:0000256" key="3">
    <source>
        <dbReference type="SAM" id="MobiDB-lite"/>
    </source>
</evidence>
<dbReference type="PANTHER" id="PTHR44591:SF25">
    <property type="entry name" value="CHEMOTAXIS TWO-COMPONENT RESPONSE REGULATOR"/>
    <property type="match status" value="1"/>
</dbReference>
<dbReference type="Proteomes" id="UP001321018">
    <property type="component" value="Unassembled WGS sequence"/>
</dbReference>
<dbReference type="SMART" id="SM00448">
    <property type="entry name" value="REC"/>
    <property type="match status" value="1"/>
</dbReference>
<keyword evidence="1 2" id="KW-0597">Phosphoprotein</keyword>
<dbReference type="Pfam" id="PF13426">
    <property type="entry name" value="PAS_9"/>
    <property type="match status" value="1"/>
</dbReference>
<organism evidence="6 9">
    <name type="scientific">Natronoglomus mannanivorans</name>
    <dbReference type="NCBI Taxonomy" id="2979990"/>
    <lineage>
        <taxon>Archaea</taxon>
        <taxon>Methanobacteriati</taxon>
        <taxon>Methanobacteriota</taxon>
        <taxon>Stenosarchaea group</taxon>
        <taxon>Halobacteria</taxon>
        <taxon>Halobacteriales</taxon>
        <taxon>Natrialbaceae</taxon>
        <taxon>Natronoglomus</taxon>
    </lineage>
</organism>
<feature type="domain" description="PAS" evidence="5">
    <location>
        <begin position="137"/>
        <end position="206"/>
    </location>
</feature>
<evidence type="ECO:0000313" key="9">
    <source>
        <dbReference type="Proteomes" id="UP001321018"/>
    </source>
</evidence>
<dbReference type="AlphaFoldDB" id="A0AAP3E016"/>
<evidence type="ECO:0000259" key="4">
    <source>
        <dbReference type="PROSITE" id="PS50110"/>
    </source>
</evidence>
<dbReference type="InterPro" id="IPR000014">
    <property type="entry name" value="PAS"/>
</dbReference>
<dbReference type="Pfam" id="PF00072">
    <property type="entry name" value="Response_reg"/>
    <property type="match status" value="1"/>
</dbReference>
<dbReference type="EMBL" id="JAOPKA010000001">
    <property type="protein sequence ID" value="MCU4739838.1"/>
    <property type="molecule type" value="Genomic_DNA"/>
</dbReference>
<dbReference type="CDD" id="cd00156">
    <property type="entry name" value="REC"/>
    <property type="match status" value="1"/>
</dbReference>